<organism evidence="2 3">
    <name type="scientific">Ditylenchus dipsaci</name>
    <dbReference type="NCBI Taxonomy" id="166011"/>
    <lineage>
        <taxon>Eukaryota</taxon>
        <taxon>Metazoa</taxon>
        <taxon>Ecdysozoa</taxon>
        <taxon>Nematoda</taxon>
        <taxon>Chromadorea</taxon>
        <taxon>Rhabditida</taxon>
        <taxon>Tylenchina</taxon>
        <taxon>Tylenchomorpha</taxon>
        <taxon>Sphaerularioidea</taxon>
        <taxon>Anguinidae</taxon>
        <taxon>Anguininae</taxon>
        <taxon>Ditylenchus</taxon>
    </lineage>
</organism>
<evidence type="ECO:0000313" key="2">
    <source>
        <dbReference type="Proteomes" id="UP000887574"/>
    </source>
</evidence>
<evidence type="ECO:0000256" key="1">
    <source>
        <dbReference type="SAM" id="MobiDB-lite"/>
    </source>
</evidence>
<dbReference type="WBParaSite" id="jg24769">
    <property type="protein sequence ID" value="jg24769"/>
    <property type="gene ID" value="jg24769"/>
</dbReference>
<sequence length="166" mass="18504">MQKRVERGKKKKEKEGKEIKDNMMMILIETSFCCWSASPSPKRALKQLAISTENEKQAEEQIYKQQQALIVELTALDKRLGAFIAKAKVGSKTAGVDQGGKSAQTDQKPKKVEEVKSTSKAESNITQQKESGADEQSRLPAESGQESRKEGKEETAFFSCWSCSRL</sequence>
<feature type="region of interest" description="Disordered" evidence="1">
    <location>
        <begin position="89"/>
        <end position="166"/>
    </location>
</feature>
<feature type="compositionally biased region" description="Polar residues" evidence="1">
    <location>
        <begin position="120"/>
        <end position="130"/>
    </location>
</feature>
<feature type="compositionally biased region" description="Basic and acidic residues" evidence="1">
    <location>
        <begin position="145"/>
        <end position="155"/>
    </location>
</feature>
<proteinExistence type="predicted"/>
<protein>
    <submittedName>
        <fullName evidence="3">Uncharacterized protein</fullName>
    </submittedName>
</protein>
<reference evidence="3" key="1">
    <citation type="submission" date="2022-11" db="UniProtKB">
        <authorList>
            <consortium name="WormBaseParasite"/>
        </authorList>
    </citation>
    <scope>IDENTIFICATION</scope>
</reference>
<accession>A0A915E130</accession>
<dbReference type="AlphaFoldDB" id="A0A915E130"/>
<evidence type="ECO:0000313" key="3">
    <source>
        <dbReference type="WBParaSite" id="jg24769"/>
    </source>
</evidence>
<keyword evidence="2" id="KW-1185">Reference proteome</keyword>
<feature type="compositionally biased region" description="Basic and acidic residues" evidence="1">
    <location>
        <begin position="107"/>
        <end position="119"/>
    </location>
</feature>
<dbReference type="Proteomes" id="UP000887574">
    <property type="component" value="Unplaced"/>
</dbReference>
<name>A0A915E130_9BILA</name>